<evidence type="ECO:0000313" key="1">
    <source>
        <dbReference type="EMBL" id="CAL5226499.1"/>
    </source>
</evidence>
<proteinExistence type="predicted"/>
<accession>A0ABP1G2P9</accession>
<evidence type="ECO:0000313" key="2">
    <source>
        <dbReference type="Proteomes" id="UP001497392"/>
    </source>
</evidence>
<dbReference type="EMBL" id="CAXHTA020000016">
    <property type="protein sequence ID" value="CAL5226499.1"/>
    <property type="molecule type" value="Genomic_DNA"/>
</dbReference>
<organism evidence="1 2">
    <name type="scientific">Coccomyxa viridis</name>
    <dbReference type="NCBI Taxonomy" id="1274662"/>
    <lineage>
        <taxon>Eukaryota</taxon>
        <taxon>Viridiplantae</taxon>
        <taxon>Chlorophyta</taxon>
        <taxon>core chlorophytes</taxon>
        <taxon>Trebouxiophyceae</taxon>
        <taxon>Trebouxiophyceae incertae sedis</taxon>
        <taxon>Coccomyxaceae</taxon>
        <taxon>Coccomyxa</taxon>
    </lineage>
</organism>
<dbReference type="SUPFAM" id="SSF55608">
    <property type="entry name" value="Homing endonucleases"/>
    <property type="match status" value="1"/>
</dbReference>
<comment type="caution">
    <text evidence="1">The sequence shown here is derived from an EMBL/GenBank/DDBJ whole genome shotgun (WGS) entry which is preliminary data.</text>
</comment>
<dbReference type="Proteomes" id="UP001497392">
    <property type="component" value="Unassembled WGS sequence"/>
</dbReference>
<reference evidence="1 2" key="1">
    <citation type="submission" date="2024-06" db="EMBL/GenBank/DDBJ databases">
        <authorList>
            <person name="Kraege A."/>
            <person name="Thomma B."/>
        </authorList>
    </citation>
    <scope>NUCLEOTIDE SEQUENCE [LARGE SCALE GENOMIC DNA]</scope>
</reference>
<name>A0ABP1G2P9_9CHLO</name>
<dbReference type="InterPro" id="IPR027434">
    <property type="entry name" value="Homing_endonucl"/>
</dbReference>
<dbReference type="Gene3D" id="3.10.28.10">
    <property type="entry name" value="Homing endonucleases"/>
    <property type="match status" value="1"/>
</dbReference>
<sequence length="297" mass="33753">MLKAKFGGNVYCKRKKTATAQALYDWKVHGPKAYRVIELIKDYTHIKRQQLEVAYTFDMDYRVTVYATRDGVERKFESNTAAANAFGRTECQMRRELWYYNACIDGWKFRVVRRDAAMKAAVTAQRKGVDLELRRLKHVPHNPIHGSLIVEYLSGLFDSEGCISVTSATLWKATVPQGHSNILFALKRQFGGNVFVSKKTANRGCWTLYRIPGKPFLESIRPMLLEKGKQVDLVLNMTDDGARVNYELRKLKGNYTPKLTSAISQYEPEEELDEDGEPMVEVTETARGEAVVAPTVA</sequence>
<gene>
    <name evidence="1" type="primary">g9348</name>
    <name evidence="1" type="ORF">VP750_LOCUS8405</name>
</gene>
<keyword evidence="2" id="KW-1185">Reference proteome</keyword>
<protein>
    <submittedName>
        <fullName evidence="1">G9348 protein</fullName>
    </submittedName>
</protein>